<dbReference type="Pfam" id="PF00550">
    <property type="entry name" value="PP-binding"/>
    <property type="match status" value="1"/>
</dbReference>
<sequence>METGTLTDDDVRGLLLAVGASPAVAAGDLTRSFEELELDSLARIEIASRVKDRFGVEVEDDLTPSETPIGLQRLVNARLAAAGV</sequence>
<comment type="caution">
    <text evidence="2">The sequence shown here is derived from an EMBL/GenBank/DDBJ whole genome shotgun (WGS) entry which is preliminary data.</text>
</comment>
<evidence type="ECO:0000259" key="1">
    <source>
        <dbReference type="Pfam" id="PF00550"/>
    </source>
</evidence>
<dbReference type="Proteomes" id="UP000646749">
    <property type="component" value="Unassembled WGS sequence"/>
</dbReference>
<proteinExistence type="predicted"/>
<accession>A0ABQ4EBG5</accession>
<feature type="domain" description="Carrier" evidence="1">
    <location>
        <begin position="28"/>
        <end position="61"/>
    </location>
</feature>
<protein>
    <recommendedName>
        <fullName evidence="1">Carrier domain-containing protein</fullName>
    </recommendedName>
</protein>
<dbReference type="SUPFAM" id="SSF47336">
    <property type="entry name" value="ACP-like"/>
    <property type="match status" value="1"/>
</dbReference>
<evidence type="ECO:0000313" key="2">
    <source>
        <dbReference type="EMBL" id="GIG92078.1"/>
    </source>
</evidence>
<dbReference type="Gene3D" id="1.10.1200.10">
    <property type="entry name" value="ACP-like"/>
    <property type="match status" value="1"/>
</dbReference>
<organism evidence="2 3">
    <name type="scientific">Plantactinospora endophytica</name>
    <dbReference type="NCBI Taxonomy" id="673535"/>
    <lineage>
        <taxon>Bacteria</taxon>
        <taxon>Bacillati</taxon>
        <taxon>Actinomycetota</taxon>
        <taxon>Actinomycetes</taxon>
        <taxon>Micromonosporales</taxon>
        <taxon>Micromonosporaceae</taxon>
        <taxon>Plantactinospora</taxon>
    </lineage>
</organism>
<dbReference type="InterPro" id="IPR009081">
    <property type="entry name" value="PP-bd_ACP"/>
</dbReference>
<reference evidence="2 3" key="1">
    <citation type="submission" date="2021-01" db="EMBL/GenBank/DDBJ databases">
        <title>Whole genome shotgun sequence of Plantactinospora endophytica NBRC 110450.</title>
        <authorList>
            <person name="Komaki H."/>
            <person name="Tamura T."/>
        </authorList>
    </citation>
    <scope>NUCLEOTIDE SEQUENCE [LARGE SCALE GENOMIC DNA]</scope>
    <source>
        <strain evidence="2 3">NBRC 110450</strain>
    </source>
</reference>
<keyword evidence="3" id="KW-1185">Reference proteome</keyword>
<name>A0ABQ4EBG5_9ACTN</name>
<dbReference type="RefSeq" id="WP_203870420.1">
    <property type="nucleotide sequence ID" value="NZ_BONW01000041.1"/>
</dbReference>
<gene>
    <name evidence="2" type="ORF">Pen02_70140</name>
</gene>
<dbReference type="InterPro" id="IPR036736">
    <property type="entry name" value="ACP-like_sf"/>
</dbReference>
<evidence type="ECO:0000313" key="3">
    <source>
        <dbReference type="Proteomes" id="UP000646749"/>
    </source>
</evidence>
<dbReference type="EMBL" id="BONW01000041">
    <property type="protein sequence ID" value="GIG92078.1"/>
    <property type="molecule type" value="Genomic_DNA"/>
</dbReference>